<evidence type="ECO:0000313" key="1">
    <source>
        <dbReference type="EMBL" id="KAJ9112634.1"/>
    </source>
</evidence>
<gene>
    <name evidence="1" type="ORF">QFC19_000654</name>
</gene>
<dbReference type="Proteomes" id="UP001241377">
    <property type="component" value="Unassembled WGS sequence"/>
</dbReference>
<dbReference type="EMBL" id="JASBWR010000004">
    <property type="protein sequence ID" value="KAJ9112634.1"/>
    <property type="molecule type" value="Genomic_DNA"/>
</dbReference>
<reference evidence="1" key="1">
    <citation type="submission" date="2023-04" db="EMBL/GenBank/DDBJ databases">
        <title>Draft Genome sequencing of Naganishia species isolated from polar environments using Oxford Nanopore Technology.</title>
        <authorList>
            <person name="Leo P."/>
            <person name="Venkateswaran K."/>
        </authorList>
    </citation>
    <scope>NUCLEOTIDE SEQUENCE</scope>
    <source>
        <strain evidence="1">MNA-CCFEE 5261</strain>
    </source>
</reference>
<comment type="caution">
    <text evidence="1">The sequence shown here is derived from an EMBL/GenBank/DDBJ whole genome shotgun (WGS) entry which is preliminary data.</text>
</comment>
<sequence>MKQKIADLERLRALELSVYGEGPSLSPPRRQLSPPRNVLSQRYVPIRDQPPPGDTRDEYLREPRRLSHTPNGQDARGNSGNIQEMQDIRNNGHHRNMHEFRGAPDESNYRPGQIEQVPSHGPRFEDRNGSRPIGGFRGQGGVSHATVSDRQSHQFMPPLDNDRNTSFTVRNGNQSIMSGAQDRGPAHFPENKGFPPRDSRNPEWDQKVNRKEDPPRGNFQTHGGGPNRPLDQRYPGASQDRPRIHANPISGLDGIPPARGHGPPARMGYQAPRGRR</sequence>
<keyword evidence="2" id="KW-1185">Reference proteome</keyword>
<evidence type="ECO:0000313" key="2">
    <source>
        <dbReference type="Proteomes" id="UP001241377"/>
    </source>
</evidence>
<accession>A0ACC2WNA3</accession>
<organism evidence="1 2">
    <name type="scientific">Naganishia cerealis</name>
    <dbReference type="NCBI Taxonomy" id="610337"/>
    <lineage>
        <taxon>Eukaryota</taxon>
        <taxon>Fungi</taxon>
        <taxon>Dikarya</taxon>
        <taxon>Basidiomycota</taxon>
        <taxon>Agaricomycotina</taxon>
        <taxon>Tremellomycetes</taxon>
        <taxon>Filobasidiales</taxon>
        <taxon>Filobasidiaceae</taxon>
        <taxon>Naganishia</taxon>
    </lineage>
</organism>
<proteinExistence type="predicted"/>
<name>A0ACC2WNA3_9TREE</name>
<protein>
    <submittedName>
        <fullName evidence="1">Uncharacterized protein</fullName>
    </submittedName>
</protein>